<sequence>MAAGRETSPRLPGAGKAASSKGRGLAGKPRRLRAATAFLTLVPTWIVVLVVYVGTMIWSIQLSFTSSRMLPTANYVGVEQYRRLFATARWIVSLQNLVIFGVLFIAGCIVIGTLLAISLDRKVRFENAFRTIFLYPYAMSFIVTGLVWQWLMNPELGIQTTMRALGWTSFTFDWVVDRNLAIYAVVLSGLWQSSGLVMVLMLAGLRGVDGEIWRAARVDGIPTWRIYVSIVLPQLGPSLATAVTLLAMGVVKTYDLVVALTNGGPGSASEVPAKFIMDNLFGRQNLGLATAASTVMLITVLAILAPYAYAQSMRARRARGAV</sequence>
<keyword evidence="2 7" id="KW-0813">Transport</keyword>
<dbReference type="InterPro" id="IPR035906">
    <property type="entry name" value="MetI-like_sf"/>
</dbReference>
<feature type="transmembrane region" description="Helical" evidence="7">
    <location>
        <begin position="38"/>
        <end position="60"/>
    </location>
</feature>
<evidence type="ECO:0000313" key="11">
    <source>
        <dbReference type="Proteomes" id="UP000553963"/>
    </source>
</evidence>
<comment type="subcellular location">
    <subcellularLocation>
        <location evidence="1 7">Cell membrane</location>
        <topology evidence="1 7">Multi-pass membrane protein</topology>
    </subcellularLocation>
</comment>
<keyword evidence="3" id="KW-1003">Cell membrane</keyword>
<keyword evidence="6 7" id="KW-0472">Membrane</keyword>
<dbReference type="Proteomes" id="UP000553963">
    <property type="component" value="Unassembled WGS sequence"/>
</dbReference>
<accession>A0A840ARU1</accession>
<dbReference type="GO" id="GO:0055085">
    <property type="term" value="P:transmembrane transport"/>
    <property type="evidence" value="ECO:0007669"/>
    <property type="project" value="InterPro"/>
</dbReference>
<dbReference type="PANTHER" id="PTHR30193:SF42">
    <property type="entry name" value="ABC TRANSPORTER PERMEASE PROTEIN"/>
    <property type="match status" value="1"/>
</dbReference>
<dbReference type="PROSITE" id="PS50928">
    <property type="entry name" value="ABC_TM1"/>
    <property type="match status" value="1"/>
</dbReference>
<feature type="transmembrane region" description="Helical" evidence="7">
    <location>
        <begin position="97"/>
        <end position="119"/>
    </location>
</feature>
<dbReference type="SUPFAM" id="SSF161098">
    <property type="entry name" value="MetI-like"/>
    <property type="match status" value="1"/>
</dbReference>
<feature type="domain" description="ABC transmembrane type-1" evidence="9">
    <location>
        <begin position="94"/>
        <end position="307"/>
    </location>
</feature>
<evidence type="ECO:0000256" key="5">
    <source>
        <dbReference type="ARBA" id="ARBA00022989"/>
    </source>
</evidence>
<feature type="transmembrane region" description="Helical" evidence="7">
    <location>
        <begin position="131"/>
        <end position="151"/>
    </location>
</feature>
<evidence type="ECO:0000313" key="10">
    <source>
        <dbReference type="EMBL" id="MBB3932372.1"/>
    </source>
</evidence>
<dbReference type="InterPro" id="IPR051393">
    <property type="entry name" value="ABC_transporter_permease"/>
</dbReference>
<dbReference type="Gene3D" id="1.10.3720.10">
    <property type="entry name" value="MetI-like"/>
    <property type="match status" value="1"/>
</dbReference>
<dbReference type="PANTHER" id="PTHR30193">
    <property type="entry name" value="ABC TRANSPORTER PERMEASE PROTEIN"/>
    <property type="match status" value="1"/>
</dbReference>
<dbReference type="EMBL" id="JACIDS010000004">
    <property type="protein sequence ID" value="MBB3932372.1"/>
    <property type="molecule type" value="Genomic_DNA"/>
</dbReference>
<feature type="transmembrane region" description="Helical" evidence="7">
    <location>
        <begin position="180"/>
        <end position="205"/>
    </location>
</feature>
<keyword evidence="5 7" id="KW-1133">Transmembrane helix</keyword>
<dbReference type="InterPro" id="IPR000515">
    <property type="entry name" value="MetI-like"/>
</dbReference>
<evidence type="ECO:0000256" key="1">
    <source>
        <dbReference type="ARBA" id="ARBA00004651"/>
    </source>
</evidence>
<feature type="region of interest" description="Disordered" evidence="8">
    <location>
        <begin position="1"/>
        <end position="25"/>
    </location>
</feature>
<evidence type="ECO:0000259" key="9">
    <source>
        <dbReference type="PROSITE" id="PS50928"/>
    </source>
</evidence>
<gene>
    <name evidence="10" type="ORF">GGR25_003430</name>
</gene>
<feature type="compositionally biased region" description="Low complexity" evidence="8">
    <location>
        <begin position="13"/>
        <end position="25"/>
    </location>
</feature>
<protein>
    <submittedName>
        <fullName evidence="10">Glucose/mannose transport system permease protein</fullName>
    </submittedName>
</protein>
<evidence type="ECO:0000256" key="7">
    <source>
        <dbReference type="RuleBase" id="RU363032"/>
    </source>
</evidence>
<feature type="transmembrane region" description="Helical" evidence="7">
    <location>
        <begin position="226"/>
        <end position="251"/>
    </location>
</feature>
<evidence type="ECO:0000256" key="3">
    <source>
        <dbReference type="ARBA" id="ARBA00022475"/>
    </source>
</evidence>
<dbReference type="CDD" id="cd06261">
    <property type="entry name" value="TM_PBP2"/>
    <property type="match status" value="1"/>
</dbReference>
<evidence type="ECO:0000256" key="8">
    <source>
        <dbReference type="SAM" id="MobiDB-lite"/>
    </source>
</evidence>
<organism evidence="10 11">
    <name type="scientific">Kaistia hirudinis</name>
    <dbReference type="NCBI Taxonomy" id="1293440"/>
    <lineage>
        <taxon>Bacteria</taxon>
        <taxon>Pseudomonadati</taxon>
        <taxon>Pseudomonadota</taxon>
        <taxon>Alphaproteobacteria</taxon>
        <taxon>Hyphomicrobiales</taxon>
        <taxon>Kaistiaceae</taxon>
        <taxon>Kaistia</taxon>
    </lineage>
</organism>
<keyword evidence="11" id="KW-1185">Reference proteome</keyword>
<comment type="similarity">
    <text evidence="7">Belongs to the binding-protein-dependent transport system permease family.</text>
</comment>
<feature type="transmembrane region" description="Helical" evidence="7">
    <location>
        <begin position="286"/>
        <end position="309"/>
    </location>
</feature>
<proteinExistence type="inferred from homology"/>
<keyword evidence="4 7" id="KW-0812">Transmembrane</keyword>
<name>A0A840ARU1_9HYPH</name>
<evidence type="ECO:0000256" key="4">
    <source>
        <dbReference type="ARBA" id="ARBA00022692"/>
    </source>
</evidence>
<comment type="caution">
    <text evidence="10">The sequence shown here is derived from an EMBL/GenBank/DDBJ whole genome shotgun (WGS) entry which is preliminary data.</text>
</comment>
<dbReference type="GO" id="GO:0005886">
    <property type="term" value="C:plasma membrane"/>
    <property type="evidence" value="ECO:0007669"/>
    <property type="project" value="UniProtKB-SubCell"/>
</dbReference>
<evidence type="ECO:0000256" key="2">
    <source>
        <dbReference type="ARBA" id="ARBA00022448"/>
    </source>
</evidence>
<evidence type="ECO:0000256" key="6">
    <source>
        <dbReference type="ARBA" id="ARBA00023136"/>
    </source>
</evidence>
<reference evidence="10 11" key="1">
    <citation type="submission" date="2020-08" db="EMBL/GenBank/DDBJ databases">
        <title>Genomic Encyclopedia of Type Strains, Phase IV (KMG-IV): sequencing the most valuable type-strain genomes for metagenomic binning, comparative biology and taxonomic classification.</title>
        <authorList>
            <person name="Goeker M."/>
        </authorList>
    </citation>
    <scope>NUCLEOTIDE SEQUENCE [LARGE SCALE GENOMIC DNA]</scope>
    <source>
        <strain evidence="10 11">DSM 25966</strain>
    </source>
</reference>
<dbReference type="AlphaFoldDB" id="A0A840ARU1"/>
<dbReference type="Pfam" id="PF00528">
    <property type="entry name" value="BPD_transp_1"/>
    <property type="match status" value="1"/>
</dbReference>